<dbReference type="EMBL" id="QGLE01000002">
    <property type="protein sequence ID" value="PWR24935.1"/>
    <property type="molecule type" value="Genomic_DNA"/>
</dbReference>
<organism evidence="1 2">
    <name type="scientific">Zavarzinia aquatilis</name>
    <dbReference type="NCBI Taxonomy" id="2211142"/>
    <lineage>
        <taxon>Bacteria</taxon>
        <taxon>Pseudomonadati</taxon>
        <taxon>Pseudomonadota</taxon>
        <taxon>Alphaproteobacteria</taxon>
        <taxon>Rhodospirillales</taxon>
        <taxon>Zavarziniaceae</taxon>
        <taxon>Zavarzinia</taxon>
    </lineage>
</organism>
<evidence type="ECO:0008006" key="3">
    <source>
        <dbReference type="Google" id="ProtNLM"/>
    </source>
</evidence>
<evidence type="ECO:0000313" key="2">
    <source>
        <dbReference type="Proteomes" id="UP000245461"/>
    </source>
</evidence>
<dbReference type="InterPro" id="IPR002808">
    <property type="entry name" value="AdoCbi_amidolase"/>
</dbReference>
<dbReference type="PANTHER" id="PTHR35336">
    <property type="entry name" value="ADENOSYLCOBINAMIDE AMIDOHYDROLASE"/>
    <property type="match status" value="1"/>
</dbReference>
<accession>A0A317EI79</accession>
<keyword evidence="2" id="KW-1185">Reference proteome</keyword>
<dbReference type="Pfam" id="PF01955">
    <property type="entry name" value="CbiZ"/>
    <property type="match status" value="1"/>
</dbReference>
<reference evidence="1 2" key="1">
    <citation type="submission" date="2018-05" db="EMBL/GenBank/DDBJ databases">
        <title>Zavarzinia sp. HR-AS.</title>
        <authorList>
            <person name="Lee Y."/>
            <person name="Jeon C.O."/>
        </authorList>
    </citation>
    <scope>NUCLEOTIDE SEQUENCE [LARGE SCALE GENOMIC DNA]</scope>
    <source>
        <strain evidence="1 2">HR-AS</strain>
    </source>
</reference>
<dbReference type="InterPro" id="IPR052209">
    <property type="entry name" value="CbiZ"/>
</dbReference>
<dbReference type="AlphaFoldDB" id="A0A317EI79"/>
<gene>
    <name evidence="1" type="ORF">DKG74_03975</name>
</gene>
<protein>
    <recommendedName>
        <fullName evidence="3">Adenosylcobinamide amidohydrolase</fullName>
    </recommendedName>
</protein>
<proteinExistence type="predicted"/>
<evidence type="ECO:0000313" key="1">
    <source>
        <dbReference type="EMBL" id="PWR24935.1"/>
    </source>
</evidence>
<sequence>MAVDLGTDCRLLSWAPHRPGFQIARRVVWREVRNADLTPDVDALALLRDGLADLGALDAVAMMTSRDIRRHFTSRAAVDGVSAACLATVGLGNGERVGRRRHARPPGFGTVNMLVHVSQPLDDIALLEAQSVAVQARTLAILEGDYRPDPDLPPITGTGTDCIVMACPVAGTPAPYAGLHTAVGEAVGAAVLSAVRAGVADWLAERALDKAGAAPL</sequence>
<comment type="caution">
    <text evidence="1">The sequence shown here is derived from an EMBL/GenBank/DDBJ whole genome shotgun (WGS) entry which is preliminary data.</text>
</comment>
<name>A0A317EI79_9PROT</name>
<dbReference type="OrthoDB" id="9767827at2"/>
<dbReference type="PANTHER" id="PTHR35336:SF5">
    <property type="entry name" value="ADENOSYLCOBINAMIDE AMIDOHYDROLASE"/>
    <property type="match status" value="1"/>
</dbReference>
<dbReference type="Proteomes" id="UP000245461">
    <property type="component" value="Unassembled WGS sequence"/>
</dbReference>